<sequence length="276" mass="32495">MNQGLVTVYIPTRGDSPLLRRAVESVMAQTYQNIEIIIVVDSDIYNIDKYLAGIGKSSYRCFFHGRIKGANAARNLAVESSAGQYITGLDDDDYFLPDRVENLLENYSPELAFVCSDEILEFDNKERKFTKYRKEKIQLEDMLLENCATNQVFTETYKFKEVGLFDPNLPACQDYDMWMKLILKYKVAIRTANPSMVVDKSLMRPRISNQSKKLDGFKVFFERYKPYMNRRQIKRQRMRLVLAEKERINIRDFVKYTTLQTFFGDFKRLFGRKSWI</sequence>
<dbReference type="AlphaFoldDB" id="A0A9E5JTB6"/>
<evidence type="ECO:0000313" key="2">
    <source>
        <dbReference type="EMBL" id="NHO65101.1"/>
    </source>
</evidence>
<dbReference type="Proteomes" id="UP000787472">
    <property type="component" value="Unassembled WGS sequence"/>
</dbReference>
<protein>
    <submittedName>
        <fullName evidence="2">Glycosyltransferase</fullName>
    </submittedName>
</protein>
<evidence type="ECO:0000259" key="1">
    <source>
        <dbReference type="Pfam" id="PF00535"/>
    </source>
</evidence>
<dbReference type="SUPFAM" id="SSF53448">
    <property type="entry name" value="Nucleotide-diphospho-sugar transferases"/>
    <property type="match status" value="1"/>
</dbReference>
<dbReference type="CDD" id="cd00761">
    <property type="entry name" value="Glyco_tranf_GTA_type"/>
    <property type="match status" value="1"/>
</dbReference>
<dbReference type="RefSeq" id="WP_167183247.1">
    <property type="nucleotide sequence ID" value="NZ_JAAONZ010000003.1"/>
</dbReference>
<dbReference type="Pfam" id="PF00535">
    <property type="entry name" value="Glycos_transf_2"/>
    <property type="match status" value="1"/>
</dbReference>
<dbReference type="EMBL" id="JAAONZ010000003">
    <property type="protein sequence ID" value="NHO65101.1"/>
    <property type="molecule type" value="Genomic_DNA"/>
</dbReference>
<proteinExistence type="predicted"/>
<dbReference type="GO" id="GO:0016758">
    <property type="term" value="F:hexosyltransferase activity"/>
    <property type="evidence" value="ECO:0007669"/>
    <property type="project" value="UniProtKB-ARBA"/>
</dbReference>
<evidence type="ECO:0000313" key="3">
    <source>
        <dbReference type="Proteomes" id="UP000787472"/>
    </source>
</evidence>
<organism evidence="2 3">
    <name type="scientific">Pseudomaricurvus hydrocarbonicus</name>
    <dbReference type="NCBI Taxonomy" id="1470433"/>
    <lineage>
        <taxon>Bacteria</taxon>
        <taxon>Pseudomonadati</taxon>
        <taxon>Pseudomonadota</taxon>
        <taxon>Gammaproteobacteria</taxon>
        <taxon>Cellvibrionales</taxon>
        <taxon>Cellvibrionaceae</taxon>
        <taxon>Pseudomaricurvus</taxon>
    </lineage>
</organism>
<dbReference type="InterPro" id="IPR029044">
    <property type="entry name" value="Nucleotide-diphossugar_trans"/>
</dbReference>
<keyword evidence="3" id="KW-1185">Reference proteome</keyword>
<accession>A0A9E5JTB6</accession>
<dbReference type="InterPro" id="IPR001173">
    <property type="entry name" value="Glyco_trans_2-like"/>
</dbReference>
<reference evidence="2" key="1">
    <citation type="submission" date="2020-03" db="EMBL/GenBank/DDBJ databases">
        <authorList>
            <person name="Guo F."/>
        </authorList>
    </citation>
    <scope>NUCLEOTIDE SEQUENCE</scope>
    <source>
        <strain evidence="2">JCM 30134</strain>
    </source>
</reference>
<dbReference type="PANTHER" id="PTHR22916:SF3">
    <property type="entry name" value="UDP-GLCNAC:BETAGAL BETA-1,3-N-ACETYLGLUCOSAMINYLTRANSFERASE-LIKE PROTEIN 1"/>
    <property type="match status" value="1"/>
</dbReference>
<dbReference type="Gene3D" id="3.90.550.10">
    <property type="entry name" value="Spore Coat Polysaccharide Biosynthesis Protein SpsA, Chain A"/>
    <property type="match status" value="1"/>
</dbReference>
<gene>
    <name evidence="2" type="ORF">G8770_06045</name>
</gene>
<feature type="domain" description="Glycosyltransferase 2-like" evidence="1">
    <location>
        <begin position="7"/>
        <end position="131"/>
    </location>
</feature>
<name>A0A9E5JTB6_9GAMM</name>
<comment type="caution">
    <text evidence="2">The sequence shown here is derived from an EMBL/GenBank/DDBJ whole genome shotgun (WGS) entry which is preliminary data.</text>
</comment>
<dbReference type="PANTHER" id="PTHR22916">
    <property type="entry name" value="GLYCOSYLTRANSFERASE"/>
    <property type="match status" value="1"/>
</dbReference>